<dbReference type="CDD" id="cd01948">
    <property type="entry name" value="EAL"/>
    <property type="match status" value="1"/>
</dbReference>
<dbReference type="Gene3D" id="3.20.20.450">
    <property type="entry name" value="EAL domain"/>
    <property type="match status" value="1"/>
</dbReference>
<organism evidence="3 4">
    <name type="scientific">Enterovibrio nigricans DSM 22720</name>
    <dbReference type="NCBI Taxonomy" id="1121868"/>
    <lineage>
        <taxon>Bacteria</taxon>
        <taxon>Pseudomonadati</taxon>
        <taxon>Pseudomonadota</taxon>
        <taxon>Gammaproteobacteria</taxon>
        <taxon>Vibrionales</taxon>
        <taxon>Vibrionaceae</taxon>
        <taxon>Enterovibrio</taxon>
    </lineage>
</organism>
<dbReference type="AlphaFoldDB" id="A0A1T4UE50"/>
<feature type="transmembrane region" description="Helical" evidence="1">
    <location>
        <begin position="217"/>
        <end position="241"/>
    </location>
</feature>
<dbReference type="Pfam" id="PF00563">
    <property type="entry name" value="EAL"/>
    <property type="match status" value="1"/>
</dbReference>
<dbReference type="SUPFAM" id="SSF141868">
    <property type="entry name" value="EAL domain-like"/>
    <property type="match status" value="1"/>
</dbReference>
<dbReference type="PANTHER" id="PTHR33121">
    <property type="entry name" value="CYCLIC DI-GMP PHOSPHODIESTERASE PDEF"/>
    <property type="match status" value="1"/>
</dbReference>
<dbReference type="SMART" id="SM00052">
    <property type="entry name" value="EAL"/>
    <property type="match status" value="1"/>
</dbReference>
<proteinExistence type="predicted"/>
<accession>A0A1T4UE50</accession>
<feature type="transmembrane region" description="Helical" evidence="1">
    <location>
        <begin position="14"/>
        <end position="37"/>
    </location>
</feature>
<keyword evidence="1" id="KW-0472">Membrane</keyword>
<dbReference type="PANTHER" id="PTHR33121:SF56">
    <property type="entry name" value="SIGNALLING PROTEIN WITH EAL AND C2 DOMAINS"/>
    <property type="match status" value="1"/>
</dbReference>
<dbReference type="Proteomes" id="UP000190162">
    <property type="component" value="Unassembled WGS sequence"/>
</dbReference>
<protein>
    <submittedName>
        <fullName evidence="3">EAL domain, c-di-GMP-specific phosphodiesterase class I (Or its enzymatically inactive variant)</fullName>
    </submittedName>
</protein>
<dbReference type="EMBL" id="FUXU01000013">
    <property type="protein sequence ID" value="SKA50969.1"/>
    <property type="molecule type" value="Genomic_DNA"/>
</dbReference>
<dbReference type="PROSITE" id="PS50883">
    <property type="entry name" value="EAL"/>
    <property type="match status" value="1"/>
</dbReference>
<sequence length="512" mass="57551">MGAVVDWLKKHTKALFIIIASALVAYFSQFTVANWLVKQKIQEDAAVLSTLYSGLYRESFEQLKSLSTQLNYQCSNEDIELMNQAKSGNLFVDYVDLHLTNKHSCSIYNSEKAGRPLGTFSPAEELDFGDVALIMENNQFEEMRLHSKKGILRFIFQQPRNFLSNCEKCLYMTVDVEGRVIQLYQRENNPYREVYEGPMGENRMMIKLYINQTGVDFLVGELVGVFSVLIVLLGVLLAVGFELNQTERKGLSGLLNEAIESNELRPFYQPIVRPEGGGYKVVGGEVLVRWLASNGEYIPPDTFIPLAEQNGAIHKITDQLIDNVLYHLKSTVLPDRFFVSVNVSPSYLEREDTAEKLLTKLKESGIDPHILSLEITERTKFSDLNKAAECIETLTEQGISIKLDDCGTGYGAFSYLQILNIDTIKIDRMFVDGIGTENFKIKILDSILAFARESNLHVVAEGIENKTQADYLIGAGVEMLQGSYFGDPVPFNIFKTSFTSSDPLSSTHILIQ</sequence>
<dbReference type="InterPro" id="IPR001633">
    <property type="entry name" value="EAL_dom"/>
</dbReference>
<keyword evidence="1" id="KW-1133">Transmembrane helix</keyword>
<evidence type="ECO:0000313" key="4">
    <source>
        <dbReference type="Proteomes" id="UP000190162"/>
    </source>
</evidence>
<reference evidence="4" key="1">
    <citation type="submission" date="2017-02" db="EMBL/GenBank/DDBJ databases">
        <authorList>
            <person name="Varghese N."/>
            <person name="Submissions S."/>
        </authorList>
    </citation>
    <scope>NUCLEOTIDE SEQUENCE [LARGE SCALE GENOMIC DNA]</scope>
    <source>
        <strain evidence="4">DSM 22720</strain>
    </source>
</reference>
<feature type="domain" description="EAL" evidence="2">
    <location>
        <begin position="248"/>
        <end position="502"/>
    </location>
</feature>
<evidence type="ECO:0000313" key="3">
    <source>
        <dbReference type="EMBL" id="SKA50969.1"/>
    </source>
</evidence>
<name>A0A1T4UE50_9GAMM</name>
<evidence type="ECO:0000256" key="1">
    <source>
        <dbReference type="SAM" id="Phobius"/>
    </source>
</evidence>
<evidence type="ECO:0000259" key="2">
    <source>
        <dbReference type="PROSITE" id="PS50883"/>
    </source>
</evidence>
<dbReference type="InterPro" id="IPR050706">
    <property type="entry name" value="Cyclic-di-GMP_PDE-like"/>
</dbReference>
<gene>
    <name evidence="3" type="ORF">SAMN02745132_01526</name>
</gene>
<keyword evidence="1" id="KW-0812">Transmembrane</keyword>
<dbReference type="InterPro" id="IPR035919">
    <property type="entry name" value="EAL_sf"/>
</dbReference>
<dbReference type="GO" id="GO:0071111">
    <property type="term" value="F:cyclic-guanylate-specific phosphodiesterase activity"/>
    <property type="evidence" value="ECO:0007669"/>
    <property type="project" value="InterPro"/>
</dbReference>
<keyword evidence="4" id="KW-1185">Reference proteome</keyword>